<feature type="domain" description="RNB" evidence="2">
    <location>
        <begin position="52"/>
        <end position="394"/>
    </location>
</feature>
<comment type="caution">
    <text evidence="3">The sequence shown here is derived from an EMBL/GenBank/DDBJ whole genome shotgun (WGS) entry which is preliminary data.</text>
</comment>
<dbReference type="PANTHER" id="PTHR23355:SF9">
    <property type="entry name" value="DIS3-LIKE EXONUCLEASE 2"/>
    <property type="match status" value="1"/>
</dbReference>
<keyword evidence="4" id="KW-1185">Reference proteome</keyword>
<dbReference type="SUPFAM" id="SSF50249">
    <property type="entry name" value="Nucleic acid-binding proteins"/>
    <property type="match status" value="1"/>
</dbReference>
<name>A0ABV9DD57_9MICO</name>
<dbReference type="InterPro" id="IPR050180">
    <property type="entry name" value="RNR_Ribonuclease"/>
</dbReference>
<dbReference type="Proteomes" id="UP001595955">
    <property type="component" value="Unassembled WGS sequence"/>
</dbReference>
<proteinExistence type="predicted"/>
<dbReference type="EMBL" id="JBHSGF010000010">
    <property type="protein sequence ID" value="MFC4556302.1"/>
    <property type="molecule type" value="Genomic_DNA"/>
</dbReference>
<dbReference type="InterPro" id="IPR001900">
    <property type="entry name" value="RNase_II/R"/>
</dbReference>
<evidence type="ECO:0000313" key="4">
    <source>
        <dbReference type="Proteomes" id="UP001595955"/>
    </source>
</evidence>
<evidence type="ECO:0000259" key="2">
    <source>
        <dbReference type="SMART" id="SM00955"/>
    </source>
</evidence>
<dbReference type="InterPro" id="IPR012340">
    <property type="entry name" value="NA-bd_OB-fold"/>
</dbReference>
<gene>
    <name evidence="3" type="ORF">ACFO3F_13700</name>
</gene>
<feature type="region of interest" description="Disordered" evidence="1">
    <location>
        <begin position="339"/>
        <end position="359"/>
    </location>
</feature>
<dbReference type="SMART" id="SM00955">
    <property type="entry name" value="RNB"/>
    <property type="match status" value="1"/>
</dbReference>
<organism evidence="3 4">
    <name type="scientific">Georgenia faecalis</name>
    <dbReference type="NCBI Taxonomy" id="2483799"/>
    <lineage>
        <taxon>Bacteria</taxon>
        <taxon>Bacillati</taxon>
        <taxon>Actinomycetota</taxon>
        <taxon>Actinomycetes</taxon>
        <taxon>Micrococcales</taxon>
        <taxon>Bogoriellaceae</taxon>
        <taxon>Georgenia</taxon>
    </lineage>
</organism>
<dbReference type="RefSeq" id="WP_122825108.1">
    <property type="nucleotide sequence ID" value="NZ_CP033325.1"/>
</dbReference>
<dbReference type="Pfam" id="PF18614">
    <property type="entry name" value="RNase_II_C_S1"/>
    <property type="match status" value="1"/>
</dbReference>
<evidence type="ECO:0000313" key="3">
    <source>
        <dbReference type="EMBL" id="MFC4556302.1"/>
    </source>
</evidence>
<accession>A0ABV9DD57</accession>
<dbReference type="PANTHER" id="PTHR23355">
    <property type="entry name" value="RIBONUCLEASE"/>
    <property type="match status" value="1"/>
</dbReference>
<sequence length="501" mass="52120">MLSPSVVVPAAAEQQVQAALDRVRAELEIPVDFPAAALAEAERAAAAGPGAAEDRTDLELVTIDPPGSRDLDQAVAIERRPGGYVLSYAIADVAAFVTPGGALDAAVQERGVTVYGPTGSIPLHPPALSAGAASLLPGEIRPACVWRLVLDDDGTLREADVRRGLVRSRAQLTYAQVQAVVDGGHDPEVPAHLPDLLREVGTARQAQEHARGGVSLDLPEQEVVPADGGYALELRATLPVEGWNAQISLLTGIAAAGIMRECGIGVLRTLEEADPRDLARLRRTARALGIDWPAAASYPDLVRGLDSGVPAHAAFLTAATSLFRGAGYLAFGVDPGAGNGRPDAGNGRPGSGDGPAPAGSRHAAIAAEYAHVTAPLRRLVDRYGLEVCLAARAGQEVPDWVRTALPSLPRTMARTTQRASRFENAAVNVVEALVLAGREGETFEGVVVDLDEAGRGTVVVGEPAVRGEVTGADLPLGEPVRVRLEAVDAVEHRVRFVLAGS</sequence>
<dbReference type="Pfam" id="PF00773">
    <property type="entry name" value="RNB"/>
    <property type="match status" value="1"/>
</dbReference>
<protein>
    <submittedName>
        <fullName evidence="3">RNB domain-containing ribonuclease</fullName>
    </submittedName>
</protein>
<reference evidence="4" key="1">
    <citation type="journal article" date="2019" name="Int. J. Syst. Evol. Microbiol.">
        <title>The Global Catalogue of Microorganisms (GCM) 10K type strain sequencing project: providing services to taxonomists for standard genome sequencing and annotation.</title>
        <authorList>
            <consortium name="The Broad Institute Genomics Platform"/>
            <consortium name="The Broad Institute Genome Sequencing Center for Infectious Disease"/>
            <person name="Wu L."/>
            <person name="Ma J."/>
        </authorList>
    </citation>
    <scope>NUCLEOTIDE SEQUENCE [LARGE SCALE GENOMIC DNA]</scope>
    <source>
        <strain evidence="4">JCM 3369</strain>
    </source>
</reference>
<dbReference type="InterPro" id="IPR040596">
    <property type="entry name" value="RNase_II_C_S1"/>
</dbReference>
<evidence type="ECO:0000256" key="1">
    <source>
        <dbReference type="SAM" id="MobiDB-lite"/>
    </source>
</evidence>